<dbReference type="CDD" id="cd15787">
    <property type="entry name" value="YycH_N"/>
    <property type="match status" value="1"/>
</dbReference>
<gene>
    <name evidence="3" type="ORF">ACFQPF_03705</name>
</gene>
<keyword evidence="4" id="KW-1185">Reference proteome</keyword>
<dbReference type="Pfam" id="PF07435">
    <property type="entry name" value="YycH"/>
    <property type="match status" value="1"/>
</dbReference>
<protein>
    <submittedName>
        <fullName evidence="3">YycH family regulatory protein</fullName>
    </submittedName>
</protein>
<reference evidence="4" key="1">
    <citation type="journal article" date="2019" name="Int. J. Syst. Evol. Microbiol.">
        <title>The Global Catalogue of Microorganisms (GCM) 10K type strain sequencing project: providing services to taxonomists for standard genome sequencing and annotation.</title>
        <authorList>
            <consortium name="The Broad Institute Genomics Platform"/>
            <consortium name="The Broad Institute Genome Sequencing Center for Infectious Disease"/>
            <person name="Wu L."/>
            <person name="Ma J."/>
        </authorList>
    </citation>
    <scope>NUCLEOTIDE SEQUENCE [LARGE SCALE GENOMIC DNA]</scope>
    <source>
        <strain evidence="4">NBRC 106396</strain>
    </source>
</reference>
<dbReference type="InterPro" id="IPR042274">
    <property type="entry name" value="YycH/YycI_2"/>
</dbReference>
<proteinExistence type="predicted"/>
<keyword evidence="1" id="KW-0472">Membrane</keyword>
<dbReference type="RefSeq" id="WP_379746698.1">
    <property type="nucleotide sequence ID" value="NZ_JBHTCP010000006.1"/>
</dbReference>
<feature type="transmembrane region" description="Helical" evidence="1">
    <location>
        <begin position="28"/>
        <end position="46"/>
    </location>
</feature>
<sequence>MNINWTRILKMVQRTIVRIRRNWEKIKTVTLTLLIMLSLVLTWSLWTFKPNYGVLESTRVVKKEIVADRKRATDVLSPSQIVYHDGKQLYGIVGHSLLDVVSSRLENSKFYYQKQNLINFEPEDSKKPFIEVVYPVSMPSDVYSQLLHLDDPGVNRLTGVDRIIFYPNDASVYLASYSERKMMKVGSTFPYKEIQELMKQAIKSKSAVPFMTFDEKEEPDVGETIVTRRFYLPKDKVQVKSYKYLAQSVSDNVYDKYKSALFPDPQSVKSGATQNGQTFTDVSSALVINENVNRMKFTNFAGSGSTLQNTNPLISSIDYINTHAGWGNTYFLSDLNSYRAVFYPEVRNMPILNSDMEMSLTWDENELYEYQRSLIELNDEGLPFNDHPDAHTLESGETVAEELRTSYAPQSVHDVRIGFWMKPESDSQVYHLEPKWFILYGDNKRWQPLFKEKGEF</sequence>
<evidence type="ECO:0000259" key="2">
    <source>
        <dbReference type="Pfam" id="PF07435"/>
    </source>
</evidence>
<feature type="domain" description="Regulatory protein YycH" evidence="2">
    <location>
        <begin position="24"/>
        <end position="444"/>
    </location>
</feature>
<dbReference type="Proteomes" id="UP001596549">
    <property type="component" value="Unassembled WGS sequence"/>
</dbReference>
<evidence type="ECO:0000256" key="1">
    <source>
        <dbReference type="SAM" id="Phobius"/>
    </source>
</evidence>
<keyword evidence="1" id="KW-0812">Transmembrane</keyword>
<evidence type="ECO:0000313" key="4">
    <source>
        <dbReference type="Proteomes" id="UP001596549"/>
    </source>
</evidence>
<organism evidence="3 4">
    <name type="scientific">Fictibacillus iocasae</name>
    <dbReference type="NCBI Taxonomy" id="2715437"/>
    <lineage>
        <taxon>Bacteria</taxon>
        <taxon>Bacillati</taxon>
        <taxon>Bacillota</taxon>
        <taxon>Bacilli</taxon>
        <taxon>Bacillales</taxon>
        <taxon>Fictibacillaceae</taxon>
        <taxon>Fictibacillus</taxon>
    </lineage>
</organism>
<dbReference type="EMBL" id="JBHTCP010000006">
    <property type="protein sequence ID" value="MFC7370775.1"/>
    <property type="molecule type" value="Genomic_DNA"/>
</dbReference>
<comment type="caution">
    <text evidence="3">The sequence shown here is derived from an EMBL/GenBank/DDBJ whole genome shotgun (WGS) entry which is preliminary data.</text>
</comment>
<dbReference type="Gene3D" id="3.10.450.310">
    <property type="match status" value="1"/>
</dbReference>
<evidence type="ECO:0000313" key="3">
    <source>
        <dbReference type="EMBL" id="MFC7370775.1"/>
    </source>
</evidence>
<accession>A0ABW2NMC4</accession>
<dbReference type="InterPro" id="IPR009996">
    <property type="entry name" value="YycH"/>
</dbReference>
<dbReference type="Gene3D" id="3.30.310.160">
    <property type="entry name" value="YycH protein, domain 2"/>
    <property type="match status" value="1"/>
</dbReference>
<keyword evidence="1" id="KW-1133">Transmembrane helix</keyword>
<name>A0ABW2NMC4_9BACL</name>